<dbReference type="Pfam" id="PF19584">
    <property type="entry name" value="MCAfunc"/>
    <property type="match status" value="1"/>
</dbReference>
<evidence type="ECO:0000256" key="3">
    <source>
        <dbReference type="ARBA" id="ARBA00022741"/>
    </source>
</evidence>
<accession>A0AAD8TKX5</accession>
<organism evidence="8 9">
    <name type="scientific">Lolium multiflorum</name>
    <name type="common">Italian ryegrass</name>
    <name type="synonym">Lolium perenne subsp. multiflorum</name>
    <dbReference type="NCBI Taxonomy" id="4521"/>
    <lineage>
        <taxon>Eukaryota</taxon>
        <taxon>Viridiplantae</taxon>
        <taxon>Streptophyta</taxon>
        <taxon>Embryophyta</taxon>
        <taxon>Tracheophyta</taxon>
        <taxon>Spermatophyta</taxon>
        <taxon>Magnoliopsida</taxon>
        <taxon>Liliopsida</taxon>
        <taxon>Poales</taxon>
        <taxon>Poaceae</taxon>
        <taxon>BOP clade</taxon>
        <taxon>Pooideae</taxon>
        <taxon>Poodae</taxon>
        <taxon>Poeae</taxon>
        <taxon>Poeae Chloroplast Group 2 (Poeae type)</taxon>
        <taxon>Loliodinae</taxon>
        <taxon>Loliinae</taxon>
        <taxon>Lolium</taxon>
    </lineage>
</organism>
<dbReference type="Gene3D" id="3.30.200.20">
    <property type="entry name" value="Phosphorylase Kinase, domain 1"/>
    <property type="match status" value="1"/>
</dbReference>
<dbReference type="PROSITE" id="PS00108">
    <property type="entry name" value="PROTEIN_KINASE_ST"/>
    <property type="match status" value="1"/>
</dbReference>
<sequence>MATLSGVGQVATVAQLAGIDAYGLIKMIVEAVQTVKRNKETCQKLARRVKMIGDLLQELHEAQLMQHRDTRNPVEQLEETLRRAFMLITTCQDSSFMYHCFTGGNQACQLREVENDIAFYLQIFPLVSHVDTFRTLVLHLNRGQPSQTEEYAEVAQILKDDSGHTTSPRSEATSETVESRLQEVNQNLADIKEKSTGNHILNERQKRKVKRISVDKDILVKLFCAERRSRLLLFNLSQIVKFTENFKLDNVVGCGAFGYVYKGKLPSGTEIAVKRFAASSTQGLEEFTAEIETIANLQHRNVIRLLGFCIQREKDFLGFHIQREEMILVYEYMPNKSLASFLYSYTKTRESLNWSKRLHIIEGIAQGLVYLHDLSHQCVVHMDLKANNILLDCDMNPKISDFGMARILPFSGTEETSDTVKGTNGYMDPEYIRYGKFSVKSDVYSFGILILEIVSRKRRLSLLPDGDMMNLPTLAWELWKAGKPHELLDVSPLCNEPQTAQIIRCIHVALLCIQDCPAHRPTMSDVLLMLRSESLCLPAPSVPINHANEYLADPCVLRGCGRLTCHYNRSQETIGLVKTTL</sequence>
<keyword evidence="1" id="KW-0723">Serine/threonine-protein kinase</keyword>
<name>A0AAD8TKX5_LOLMU</name>
<evidence type="ECO:0000256" key="5">
    <source>
        <dbReference type="ARBA" id="ARBA00022840"/>
    </source>
</evidence>
<feature type="domain" description="Protein kinase" evidence="7">
    <location>
        <begin position="246"/>
        <end position="535"/>
    </location>
</feature>
<dbReference type="EMBL" id="JAUUTY010000002">
    <property type="protein sequence ID" value="KAK1683516.1"/>
    <property type="molecule type" value="Genomic_DNA"/>
</dbReference>
<dbReference type="Proteomes" id="UP001231189">
    <property type="component" value="Unassembled WGS sequence"/>
</dbReference>
<dbReference type="InterPro" id="IPR059179">
    <property type="entry name" value="MLKL-like_MCAfunc"/>
</dbReference>
<dbReference type="SUPFAM" id="SSF56112">
    <property type="entry name" value="Protein kinase-like (PK-like)"/>
    <property type="match status" value="1"/>
</dbReference>
<evidence type="ECO:0000256" key="6">
    <source>
        <dbReference type="PROSITE-ProRule" id="PRU10141"/>
    </source>
</evidence>
<evidence type="ECO:0000256" key="4">
    <source>
        <dbReference type="ARBA" id="ARBA00022777"/>
    </source>
</evidence>
<keyword evidence="4" id="KW-0418">Kinase</keyword>
<dbReference type="GO" id="GO:0004674">
    <property type="term" value="F:protein serine/threonine kinase activity"/>
    <property type="evidence" value="ECO:0007669"/>
    <property type="project" value="UniProtKB-KW"/>
</dbReference>
<dbReference type="GO" id="GO:0005886">
    <property type="term" value="C:plasma membrane"/>
    <property type="evidence" value="ECO:0007669"/>
    <property type="project" value="TreeGrafter"/>
</dbReference>
<evidence type="ECO:0000256" key="1">
    <source>
        <dbReference type="ARBA" id="ARBA00022527"/>
    </source>
</evidence>
<dbReference type="InterPro" id="IPR011009">
    <property type="entry name" value="Kinase-like_dom_sf"/>
</dbReference>
<dbReference type="CDD" id="cd21037">
    <property type="entry name" value="MLKL_NTD"/>
    <property type="match status" value="1"/>
</dbReference>
<dbReference type="Pfam" id="PF07714">
    <property type="entry name" value="PK_Tyr_Ser-Thr"/>
    <property type="match status" value="1"/>
</dbReference>
<evidence type="ECO:0000256" key="2">
    <source>
        <dbReference type="ARBA" id="ARBA00022679"/>
    </source>
</evidence>
<dbReference type="SMART" id="SM00220">
    <property type="entry name" value="S_TKc"/>
    <property type="match status" value="1"/>
</dbReference>
<dbReference type="GO" id="GO:0007166">
    <property type="term" value="P:cell surface receptor signaling pathway"/>
    <property type="evidence" value="ECO:0007669"/>
    <property type="project" value="InterPro"/>
</dbReference>
<feature type="binding site" evidence="6">
    <location>
        <position position="274"/>
    </location>
    <ligand>
        <name>ATP</name>
        <dbReference type="ChEBI" id="CHEBI:30616"/>
    </ligand>
</feature>
<evidence type="ECO:0000259" key="7">
    <source>
        <dbReference type="PROSITE" id="PS50011"/>
    </source>
</evidence>
<proteinExistence type="predicted"/>
<evidence type="ECO:0000313" key="9">
    <source>
        <dbReference type="Proteomes" id="UP001231189"/>
    </source>
</evidence>
<dbReference type="PANTHER" id="PTHR27002:SF1115">
    <property type="entry name" value="PROTEIN KINASE DOMAIN-CONTAINING PROTEIN"/>
    <property type="match status" value="1"/>
</dbReference>
<dbReference type="GO" id="GO:0005524">
    <property type="term" value="F:ATP binding"/>
    <property type="evidence" value="ECO:0007669"/>
    <property type="project" value="UniProtKB-UniRule"/>
</dbReference>
<reference evidence="8" key="1">
    <citation type="submission" date="2023-07" db="EMBL/GenBank/DDBJ databases">
        <title>A chromosome-level genome assembly of Lolium multiflorum.</title>
        <authorList>
            <person name="Chen Y."/>
            <person name="Copetti D."/>
            <person name="Kolliker R."/>
            <person name="Studer B."/>
        </authorList>
    </citation>
    <scope>NUCLEOTIDE SEQUENCE</scope>
    <source>
        <strain evidence="8">02402/16</strain>
        <tissue evidence="8">Leaf</tissue>
    </source>
</reference>
<dbReference type="InterPro" id="IPR017441">
    <property type="entry name" value="Protein_kinase_ATP_BS"/>
</dbReference>
<keyword evidence="9" id="KW-1185">Reference proteome</keyword>
<dbReference type="FunFam" id="1.10.510.10:FF:000384">
    <property type="entry name" value="G-type lectin S-receptor-like serine/threonine-protein kinase"/>
    <property type="match status" value="1"/>
</dbReference>
<dbReference type="AlphaFoldDB" id="A0AAD8TKX5"/>
<dbReference type="PROSITE" id="PS00107">
    <property type="entry name" value="PROTEIN_KINASE_ATP"/>
    <property type="match status" value="1"/>
</dbReference>
<keyword evidence="3 6" id="KW-0547">Nucleotide-binding</keyword>
<dbReference type="PROSITE" id="PS50011">
    <property type="entry name" value="PROTEIN_KINASE_DOM"/>
    <property type="match status" value="1"/>
</dbReference>
<keyword evidence="5 6" id="KW-0067">ATP-binding</keyword>
<gene>
    <name evidence="8" type="ORF">QYE76_044364</name>
</gene>
<dbReference type="PANTHER" id="PTHR27002">
    <property type="entry name" value="RECEPTOR-LIKE SERINE/THREONINE-PROTEIN KINASE SD1-8"/>
    <property type="match status" value="1"/>
</dbReference>
<dbReference type="Gene3D" id="1.10.510.10">
    <property type="entry name" value="Transferase(Phosphotransferase) domain 1"/>
    <property type="match status" value="1"/>
</dbReference>
<keyword evidence="2" id="KW-0808">Transferase</keyword>
<dbReference type="InterPro" id="IPR000719">
    <property type="entry name" value="Prot_kinase_dom"/>
</dbReference>
<dbReference type="Gene3D" id="1.20.930.20">
    <property type="entry name" value="Adaptor protein Cbl, N-terminal domain"/>
    <property type="match status" value="1"/>
</dbReference>
<dbReference type="InterPro" id="IPR001245">
    <property type="entry name" value="Ser-Thr/Tyr_kinase_cat_dom"/>
</dbReference>
<comment type="caution">
    <text evidence="8">The sequence shown here is derived from an EMBL/GenBank/DDBJ whole genome shotgun (WGS) entry which is preliminary data.</text>
</comment>
<dbReference type="InterPro" id="IPR036537">
    <property type="entry name" value="Adaptor_Cbl_N_dom_sf"/>
</dbReference>
<dbReference type="InterPro" id="IPR008271">
    <property type="entry name" value="Ser/Thr_kinase_AS"/>
</dbReference>
<protein>
    <recommendedName>
        <fullName evidence="7">Protein kinase domain-containing protein</fullName>
    </recommendedName>
</protein>
<evidence type="ECO:0000313" key="8">
    <source>
        <dbReference type="EMBL" id="KAK1683516.1"/>
    </source>
</evidence>
<dbReference type="InterPro" id="IPR045766">
    <property type="entry name" value="MCAfunc"/>
</dbReference>